<organism evidence="1">
    <name type="scientific">Arundo donax</name>
    <name type="common">Giant reed</name>
    <name type="synonym">Donax arundinaceus</name>
    <dbReference type="NCBI Taxonomy" id="35708"/>
    <lineage>
        <taxon>Eukaryota</taxon>
        <taxon>Viridiplantae</taxon>
        <taxon>Streptophyta</taxon>
        <taxon>Embryophyta</taxon>
        <taxon>Tracheophyta</taxon>
        <taxon>Spermatophyta</taxon>
        <taxon>Magnoliopsida</taxon>
        <taxon>Liliopsida</taxon>
        <taxon>Poales</taxon>
        <taxon>Poaceae</taxon>
        <taxon>PACMAD clade</taxon>
        <taxon>Arundinoideae</taxon>
        <taxon>Arundineae</taxon>
        <taxon>Arundo</taxon>
    </lineage>
</organism>
<protein>
    <submittedName>
        <fullName evidence="1">Uncharacterized protein</fullName>
    </submittedName>
</protein>
<reference evidence="1" key="1">
    <citation type="submission" date="2014-09" db="EMBL/GenBank/DDBJ databases">
        <authorList>
            <person name="Magalhaes I.L.F."/>
            <person name="Oliveira U."/>
            <person name="Santos F.R."/>
            <person name="Vidigal T.H.D.A."/>
            <person name="Brescovit A.D."/>
            <person name="Santos A.J."/>
        </authorList>
    </citation>
    <scope>NUCLEOTIDE SEQUENCE</scope>
    <source>
        <tissue evidence="1">Shoot tissue taken approximately 20 cm above the soil surface</tissue>
    </source>
</reference>
<dbReference type="EMBL" id="GBRH01197310">
    <property type="protein sequence ID" value="JAE00586.1"/>
    <property type="molecule type" value="Transcribed_RNA"/>
</dbReference>
<reference evidence="1" key="2">
    <citation type="journal article" date="2015" name="Data Brief">
        <title>Shoot transcriptome of the giant reed, Arundo donax.</title>
        <authorList>
            <person name="Barrero R.A."/>
            <person name="Guerrero F.D."/>
            <person name="Moolhuijzen P."/>
            <person name="Goolsby J.A."/>
            <person name="Tidwell J."/>
            <person name="Bellgard S.E."/>
            <person name="Bellgard M.I."/>
        </authorList>
    </citation>
    <scope>NUCLEOTIDE SEQUENCE</scope>
    <source>
        <tissue evidence="1">Shoot tissue taken approximately 20 cm above the soil surface</tissue>
    </source>
</reference>
<proteinExistence type="predicted"/>
<accession>A0A0A9ERV5</accession>
<sequence>MMIYLLITNSCSKMRAMMNQLDSISTTILTLVLKFLN</sequence>
<evidence type="ECO:0000313" key="1">
    <source>
        <dbReference type="EMBL" id="JAE00586.1"/>
    </source>
</evidence>
<dbReference type="AlphaFoldDB" id="A0A0A9ERV5"/>
<name>A0A0A9ERV5_ARUDO</name>